<feature type="transmembrane region" description="Helical" evidence="1">
    <location>
        <begin position="9"/>
        <end position="29"/>
    </location>
</feature>
<organism evidence="3 4">
    <name type="scientific">Rhizobium altiplani</name>
    <dbReference type="NCBI Taxonomy" id="1864509"/>
    <lineage>
        <taxon>Bacteria</taxon>
        <taxon>Pseudomonadati</taxon>
        <taxon>Pseudomonadota</taxon>
        <taxon>Alphaproteobacteria</taxon>
        <taxon>Hyphomicrobiales</taxon>
        <taxon>Rhizobiaceae</taxon>
        <taxon>Rhizobium/Agrobacterium group</taxon>
        <taxon>Rhizobium</taxon>
    </lineage>
</organism>
<sequence>MRRLTKTRMAIGGVAVLLVAYLLVTYFLIPEIWIHRDASRIAEFGPMVTTTKQDIPGDPINVGLVGSKENVLRAFASAGWDPADKITLRTSAEIGLSVVLDRPDLDAPVSPLLFEGRQQDLAFEKAVGKSADERHHVRFWQTKNSGADGQPLWLGSASFDRGVGFSHDTGQITHHIAPDVDAERDLVIGDLQAAGQLSSTYEIAGIGATRTGRNGGGDPYFTDGKALIGVLRAVGAP</sequence>
<evidence type="ECO:0000259" key="2">
    <source>
        <dbReference type="Pfam" id="PF14067"/>
    </source>
</evidence>
<dbReference type="EMBL" id="LNCD01000140">
    <property type="protein sequence ID" value="KWV41494.1"/>
    <property type="molecule type" value="Genomic_DNA"/>
</dbReference>
<keyword evidence="1" id="KW-0812">Transmembrane</keyword>
<feature type="domain" description="LssY-like C-terminal" evidence="2">
    <location>
        <begin position="46"/>
        <end position="225"/>
    </location>
</feature>
<name>A0A120FEP3_9HYPH</name>
<proteinExistence type="predicted"/>
<gene>
    <name evidence="3" type="ORF">AS026_23245</name>
</gene>
<dbReference type="Proteomes" id="UP000068164">
    <property type="component" value="Unassembled WGS sequence"/>
</dbReference>
<protein>
    <recommendedName>
        <fullName evidence="2">LssY-like C-terminal domain-containing protein</fullName>
    </recommendedName>
</protein>
<dbReference type="InterPro" id="IPR025902">
    <property type="entry name" value="LssY-like-C_dom"/>
</dbReference>
<evidence type="ECO:0000256" key="1">
    <source>
        <dbReference type="SAM" id="Phobius"/>
    </source>
</evidence>
<reference evidence="3 4" key="1">
    <citation type="submission" date="2015-11" db="EMBL/GenBank/DDBJ databases">
        <title>Draft Genome Sequence of the Strain BR 10423 (Rhizobium sp.) isolated from nodules of Mimosa pudica.</title>
        <authorList>
            <person name="Barauna A.C."/>
            <person name="Zilli J.E."/>
            <person name="Simoes-Araujo J.L."/>
            <person name="Reis V.M."/>
            <person name="James E.K."/>
            <person name="Reis F.B.Jr."/>
            <person name="Rouws L.F."/>
            <person name="Passos S.R."/>
            <person name="Gois S.R."/>
        </authorList>
    </citation>
    <scope>NUCLEOTIDE SEQUENCE [LARGE SCALE GENOMIC DNA]</scope>
    <source>
        <strain evidence="3 4">BR10423</strain>
    </source>
</reference>
<evidence type="ECO:0000313" key="4">
    <source>
        <dbReference type="Proteomes" id="UP000068164"/>
    </source>
</evidence>
<keyword evidence="4" id="KW-1185">Reference proteome</keyword>
<dbReference type="RefSeq" id="WP_025659712.1">
    <property type="nucleotide sequence ID" value="NZ_LNCD01000140.1"/>
</dbReference>
<accession>A0A120FEP3</accession>
<comment type="caution">
    <text evidence="3">The sequence shown here is derived from an EMBL/GenBank/DDBJ whole genome shotgun (WGS) entry which is preliminary data.</text>
</comment>
<keyword evidence="1" id="KW-0472">Membrane</keyword>
<evidence type="ECO:0000313" key="3">
    <source>
        <dbReference type="EMBL" id="KWV41494.1"/>
    </source>
</evidence>
<dbReference type="AlphaFoldDB" id="A0A120FEP3"/>
<dbReference type="OrthoDB" id="3725455at2"/>
<keyword evidence="1" id="KW-1133">Transmembrane helix</keyword>
<dbReference type="Pfam" id="PF14067">
    <property type="entry name" value="LssY_C"/>
    <property type="match status" value="1"/>
</dbReference>